<feature type="transmembrane region" description="Helical" evidence="5">
    <location>
        <begin position="338"/>
        <end position="357"/>
    </location>
</feature>
<evidence type="ECO:0000256" key="2">
    <source>
        <dbReference type="ARBA" id="ARBA00022692"/>
    </source>
</evidence>
<feature type="transmembrane region" description="Helical" evidence="5">
    <location>
        <begin position="303"/>
        <end position="326"/>
    </location>
</feature>
<dbReference type="AlphaFoldDB" id="A0A1M5LZT7"/>
<keyword evidence="4 5" id="KW-0472">Membrane</keyword>
<feature type="transmembrane region" description="Helical" evidence="5">
    <location>
        <begin position="20"/>
        <end position="42"/>
    </location>
</feature>
<name>A0A1M5LZT7_9BACI</name>
<evidence type="ECO:0000256" key="3">
    <source>
        <dbReference type="ARBA" id="ARBA00022989"/>
    </source>
</evidence>
<keyword evidence="2 5" id="KW-0812">Transmembrane</keyword>
<gene>
    <name evidence="7" type="ORF">SAMN05216225_10528</name>
</gene>
<dbReference type="InterPro" id="IPR013525">
    <property type="entry name" value="ABC2_TM"/>
</dbReference>
<dbReference type="EMBL" id="FQVW01000052">
    <property type="protein sequence ID" value="SHG70199.1"/>
    <property type="molecule type" value="Genomic_DNA"/>
</dbReference>
<dbReference type="OrthoDB" id="3078158at2"/>
<sequence>MIWNIVKKQGLQFIRNPQELLLLIGLPILLITILGIALSSWMDGESPKIQVKVAFIQHSDEHAEVEGFMERAREVIPPEAIESITENSQNFMFVHTLRDEILGSNALKDIILLEEINASEKESIIEDDSFTAIIEVPEDFTYDMLNHVVMDEKTQPALKVIYNDTHQVGESIVRSILTQYQQQLTLGVFLEKNGLDQSILNINGSNIVKEATTIEQNLPITSKDYYSVGMAAMNVLFLASAIGAMAFREKEDHVFDRVILANVSRWTYFISIFLSGMAFGFIQLLIIYGYAWLVFGVTWPDLFAFFIVTLAYAAAVGGITVLLTAICYRINSEVITNFFSGIIVTIMAFLGGSFFPIGDSSAFIQKLGDLTPNGAGMSAYLSILRGNSLADVQDHVSLLVVFSVLTIVIASISFPKRGQA</sequence>
<dbReference type="STRING" id="930117.SAMN05216225_10528"/>
<feature type="transmembrane region" description="Helical" evidence="5">
    <location>
        <begin position="268"/>
        <end position="291"/>
    </location>
</feature>
<protein>
    <submittedName>
        <fullName evidence="7">ABC-2 type transport system permease protein</fullName>
    </submittedName>
</protein>
<feature type="transmembrane region" description="Helical" evidence="5">
    <location>
        <begin position="396"/>
        <end position="414"/>
    </location>
</feature>
<reference evidence="7 8" key="1">
    <citation type="submission" date="2016-11" db="EMBL/GenBank/DDBJ databases">
        <authorList>
            <person name="Jaros S."/>
            <person name="Januszkiewicz K."/>
            <person name="Wedrychowicz H."/>
        </authorList>
    </citation>
    <scope>NUCLEOTIDE SEQUENCE [LARGE SCALE GENOMIC DNA]</scope>
    <source>
        <strain evidence="7 8">IBRC-M 10683</strain>
    </source>
</reference>
<evidence type="ECO:0000256" key="4">
    <source>
        <dbReference type="ARBA" id="ARBA00023136"/>
    </source>
</evidence>
<evidence type="ECO:0000256" key="1">
    <source>
        <dbReference type="ARBA" id="ARBA00004141"/>
    </source>
</evidence>
<dbReference type="Pfam" id="PF12698">
    <property type="entry name" value="ABC2_membrane_3"/>
    <property type="match status" value="1"/>
</dbReference>
<keyword evidence="8" id="KW-1185">Reference proteome</keyword>
<dbReference type="PANTHER" id="PTHR43027">
    <property type="entry name" value="DOXORUBICIN RESISTANCE ABC TRANSPORTER PERMEASE PROTEIN DRRC-RELATED"/>
    <property type="match status" value="1"/>
</dbReference>
<evidence type="ECO:0000256" key="5">
    <source>
        <dbReference type="SAM" id="Phobius"/>
    </source>
</evidence>
<dbReference type="GO" id="GO:0140359">
    <property type="term" value="F:ABC-type transporter activity"/>
    <property type="evidence" value="ECO:0007669"/>
    <property type="project" value="InterPro"/>
</dbReference>
<feature type="domain" description="ABC-2 type transporter transmembrane" evidence="6">
    <location>
        <begin position="21"/>
        <end position="411"/>
    </location>
</feature>
<dbReference type="Proteomes" id="UP000183988">
    <property type="component" value="Unassembled WGS sequence"/>
</dbReference>
<dbReference type="PANTHER" id="PTHR43027:SF1">
    <property type="entry name" value="DOXORUBICIN RESISTANCE ABC TRANSPORTER PERMEASE PROTEIN DRRC-RELATED"/>
    <property type="match status" value="1"/>
</dbReference>
<dbReference type="InterPro" id="IPR052902">
    <property type="entry name" value="ABC-2_transporter"/>
</dbReference>
<evidence type="ECO:0000313" key="8">
    <source>
        <dbReference type="Proteomes" id="UP000183988"/>
    </source>
</evidence>
<organism evidence="7 8">
    <name type="scientific">Ornithinibacillus halophilus</name>
    <dbReference type="NCBI Taxonomy" id="930117"/>
    <lineage>
        <taxon>Bacteria</taxon>
        <taxon>Bacillati</taxon>
        <taxon>Bacillota</taxon>
        <taxon>Bacilli</taxon>
        <taxon>Bacillales</taxon>
        <taxon>Bacillaceae</taxon>
        <taxon>Ornithinibacillus</taxon>
    </lineage>
</organism>
<dbReference type="RefSeq" id="WP_072891737.1">
    <property type="nucleotide sequence ID" value="NZ_FQVW01000052.1"/>
</dbReference>
<accession>A0A1M5LZT7</accession>
<keyword evidence="3 5" id="KW-1133">Transmembrane helix</keyword>
<dbReference type="GO" id="GO:0016020">
    <property type="term" value="C:membrane"/>
    <property type="evidence" value="ECO:0007669"/>
    <property type="project" value="UniProtKB-SubCell"/>
</dbReference>
<evidence type="ECO:0000259" key="6">
    <source>
        <dbReference type="Pfam" id="PF12698"/>
    </source>
</evidence>
<feature type="transmembrane region" description="Helical" evidence="5">
    <location>
        <begin position="225"/>
        <end position="247"/>
    </location>
</feature>
<comment type="subcellular location">
    <subcellularLocation>
        <location evidence="1">Membrane</location>
        <topology evidence="1">Multi-pass membrane protein</topology>
    </subcellularLocation>
</comment>
<evidence type="ECO:0000313" key="7">
    <source>
        <dbReference type="EMBL" id="SHG70199.1"/>
    </source>
</evidence>
<proteinExistence type="predicted"/>